<dbReference type="Proteomes" id="UP000553766">
    <property type="component" value="Unassembled WGS sequence"/>
</dbReference>
<dbReference type="Gene3D" id="2.40.37.20">
    <property type="entry name" value="D-serine dehydratase-like domain"/>
    <property type="match status" value="1"/>
</dbReference>
<sequence>MTFAALETPCLILDEGRLRANATRMLDHCAARGVMLRPHAKTAKSVEVSLIATGGRRSGLTVSTLKEAEHFAQAGFDDLLYAVGITPNKFAHVARINATGQRLTLIVDSLAMARAIAQSDLPNPVMIEIDSGEHRGGLPFDDPAIVEIARALGAQLRGVMTHAGQSYATDDIHDVRQMAEGEVHAATTAAAAIRAAGMAVQDVSIGSTPTVIHAPSLDGVTEVRAGIYLFYDLCQYARNICTLDDIAMTVLSSVIGHNRAAGVITLDAGALAMSKDIGAQKHLPDAGYGWLCDPETMERLGLNIAVVHQEHGTVRVPDESWFERLPIGAMVRVLPVHACLTAAGGHGKYHLPDGRVWDRVDGW</sequence>
<dbReference type="InterPro" id="IPR029066">
    <property type="entry name" value="PLP-binding_barrel"/>
</dbReference>
<dbReference type="InterPro" id="IPR026956">
    <property type="entry name" value="D-ser_dehydrat-like_dom"/>
</dbReference>
<keyword evidence="5" id="KW-1185">Reference proteome</keyword>
<dbReference type="AlphaFoldDB" id="A0A840WIX1"/>
<dbReference type="PANTHER" id="PTHR28004">
    <property type="entry name" value="ZGC:162816-RELATED"/>
    <property type="match status" value="1"/>
</dbReference>
<dbReference type="InterPro" id="IPR051466">
    <property type="entry name" value="D-amino_acid_metab_enzyme"/>
</dbReference>
<name>A0A840WIX1_9RHOB</name>
<keyword evidence="2" id="KW-0456">Lyase</keyword>
<dbReference type="PANTHER" id="PTHR28004:SF2">
    <property type="entry name" value="D-SERINE DEHYDRATASE"/>
    <property type="match status" value="1"/>
</dbReference>
<accession>A0A840WIX1</accession>
<feature type="domain" description="D-serine dehydratase-like" evidence="3">
    <location>
        <begin position="247"/>
        <end position="353"/>
    </location>
</feature>
<protein>
    <submittedName>
        <fullName evidence="4">D-serine deaminase-like pyridoxal phosphate-dependent protein</fullName>
    </submittedName>
</protein>
<dbReference type="SMART" id="SM01119">
    <property type="entry name" value="D-ser_dehydrat"/>
    <property type="match status" value="1"/>
</dbReference>
<comment type="similarity">
    <text evidence="1">Belongs to the DSD1 family.</text>
</comment>
<evidence type="ECO:0000256" key="1">
    <source>
        <dbReference type="ARBA" id="ARBA00005323"/>
    </source>
</evidence>
<reference evidence="4 5" key="1">
    <citation type="submission" date="2020-08" db="EMBL/GenBank/DDBJ databases">
        <title>Genomic Encyclopedia of Type Strains, Phase IV (KMG-IV): sequencing the most valuable type-strain genomes for metagenomic binning, comparative biology and taxonomic classification.</title>
        <authorList>
            <person name="Goeker M."/>
        </authorList>
    </citation>
    <scope>NUCLEOTIDE SEQUENCE [LARGE SCALE GENOMIC DNA]</scope>
    <source>
        <strain evidence="4 5">DSM 103377</strain>
    </source>
</reference>
<dbReference type="Pfam" id="PF14031">
    <property type="entry name" value="D-ser_dehydrat"/>
    <property type="match status" value="1"/>
</dbReference>
<dbReference type="GO" id="GO:0008721">
    <property type="term" value="F:D-serine ammonia-lyase activity"/>
    <property type="evidence" value="ECO:0007669"/>
    <property type="project" value="TreeGrafter"/>
</dbReference>
<evidence type="ECO:0000256" key="2">
    <source>
        <dbReference type="ARBA" id="ARBA00023239"/>
    </source>
</evidence>
<dbReference type="GO" id="GO:0036088">
    <property type="term" value="P:D-serine catabolic process"/>
    <property type="evidence" value="ECO:0007669"/>
    <property type="project" value="TreeGrafter"/>
</dbReference>
<dbReference type="SUPFAM" id="SSF51419">
    <property type="entry name" value="PLP-binding barrel"/>
    <property type="match status" value="1"/>
</dbReference>
<organism evidence="4 5">
    <name type="scientific">Rubricella aquisinus</name>
    <dbReference type="NCBI Taxonomy" id="2028108"/>
    <lineage>
        <taxon>Bacteria</taxon>
        <taxon>Pseudomonadati</taxon>
        <taxon>Pseudomonadota</taxon>
        <taxon>Alphaproteobacteria</taxon>
        <taxon>Rhodobacterales</taxon>
        <taxon>Paracoccaceae</taxon>
        <taxon>Rubricella</taxon>
    </lineage>
</organism>
<dbReference type="InterPro" id="IPR001608">
    <property type="entry name" value="Ala_racemase_N"/>
</dbReference>
<comment type="caution">
    <text evidence="4">The sequence shown here is derived from an EMBL/GenBank/DDBJ whole genome shotgun (WGS) entry which is preliminary data.</text>
</comment>
<evidence type="ECO:0000313" key="4">
    <source>
        <dbReference type="EMBL" id="MBB5514451.1"/>
    </source>
</evidence>
<evidence type="ECO:0000259" key="3">
    <source>
        <dbReference type="SMART" id="SM01119"/>
    </source>
</evidence>
<dbReference type="InterPro" id="IPR042208">
    <property type="entry name" value="D-ser_dehydrat-like_sf"/>
</dbReference>
<dbReference type="Gene3D" id="3.20.20.10">
    <property type="entry name" value="Alanine racemase"/>
    <property type="match status" value="1"/>
</dbReference>
<proteinExistence type="inferred from homology"/>
<dbReference type="RefSeq" id="WP_184008024.1">
    <property type="nucleotide sequence ID" value="NZ_JACIJS010000001.1"/>
</dbReference>
<dbReference type="EMBL" id="JACIJS010000001">
    <property type="protein sequence ID" value="MBB5514451.1"/>
    <property type="molecule type" value="Genomic_DNA"/>
</dbReference>
<gene>
    <name evidence="4" type="ORF">FHS89_000449</name>
</gene>
<evidence type="ECO:0000313" key="5">
    <source>
        <dbReference type="Proteomes" id="UP000553766"/>
    </source>
</evidence>
<dbReference type="Pfam" id="PF01168">
    <property type="entry name" value="Ala_racemase_N"/>
    <property type="match status" value="1"/>
</dbReference>